<evidence type="ECO:0000313" key="1">
    <source>
        <dbReference type="EMBL" id="KAK8525093.1"/>
    </source>
</evidence>
<dbReference type="EMBL" id="JBBPBM010000041">
    <property type="protein sequence ID" value="KAK8525093.1"/>
    <property type="molecule type" value="Genomic_DNA"/>
</dbReference>
<gene>
    <name evidence="1" type="ORF">V6N12_029938</name>
</gene>
<name>A0ABR2CXK9_9ROSI</name>
<proteinExistence type="predicted"/>
<accession>A0ABR2CXK9</accession>
<keyword evidence="2" id="KW-1185">Reference proteome</keyword>
<sequence length="209" mass="23470">MADMTSSMASLALDDGEEELLQVDDVPSLQIISFANCLLGHVEAFCPIRLTVASANIVFHWDLSLRAPDRRPLPVNRWLRDENDGCSLGIKDDGVNCGFSFANLPDSLTAGNTRRWHFRFEATWLIKESCESEVKRLWDCAAGSIPDRLVELGVGLDAWFARVKHDRRLSVNDLRKRLVDLADLQRHRNHVSGLDSASGQYVQDPHDMA</sequence>
<reference evidence="1 2" key="1">
    <citation type="journal article" date="2024" name="G3 (Bethesda)">
        <title>Genome assembly of Hibiscus sabdariffa L. provides insights into metabolisms of medicinal natural products.</title>
        <authorList>
            <person name="Kim T."/>
        </authorList>
    </citation>
    <scope>NUCLEOTIDE SEQUENCE [LARGE SCALE GENOMIC DNA]</scope>
    <source>
        <strain evidence="1">TK-2024</strain>
        <tissue evidence="1">Old leaves</tissue>
    </source>
</reference>
<comment type="caution">
    <text evidence="1">The sequence shown here is derived from an EMBL/GenBank/DDBJ whole genome shotgun (WGS) entry which is preliminary data.</text>
</comment>
<protein>
    <submittedName>
        <fullName evidence="1">Uncharacterized protein</fullName>
    </submittedName>
</protein>
<evidence type="ECO:0000313" key="2">
    <source>
        <dbReference type="Proteomes" id="UP001472677"/>
    </source>
</evidence>
<dbReference type="Proteomes" id="UP001472677">
    <property type="component" value="Unassembled WGS sequence"/>
</dbReference>
<organism evidence="1 2">
    <name type="scientific">Hibiscus sabdariffa</name>
    <name type="common">roselle</name>
    <dbReference type="NCBI Taxonomy" id="183260"/>
    <lineage>
        <taxon>Eukaryota</taxon>
        <taxon>Viridiplantae</taxon>
        <taxon>Streptophyta</taxon>
        <taxon>Embryophyta</taxon>
        <taxon>Tracheophyta</taxon>
        <taxon>Spermatophyta</taxon>
        <taxon>Magnoliopsida</taxon>
        <taxon>eudicotyledons</taxon>
        <taxon>Gunneridae</taxon>
        <taxon>Pentapetalae</taxon>
        <taxon>rosids</taxon>
        <taxon>malvids</taxon>
        <taxon>Malvales</taxon>
        <taxon>Malvaceae</taxon>
        <taxon>Malvoideae</taxon>
        <taxon>Hibiscus</taxon>
    </lineage>
</organism>